<evidence type="ECO:0000313" key="1">
    <source>
        <dbReference type="EnsemblMetazoa" id="PPA43176.1"/>
    </source>
</evidence>
<evidence type="ECO:0000313" key="2">
    <source>
        <dbReference type="Proteomes" id="UP000005239"/>
    </source>
</evidence>
<dbReference type="EnsemblMetazoa" id="PPA43176.1">
    <property type="protein sequence ID" value="PPA43176.1"/>
    <property type="gene ID" value="WBGene00281545"/>
</dbReference>
<name>A0A2A6CE60_PRIPA</name>
<gene>
    <name evidence="1" type="primary">WBGene00281545</name>
</gene>
<dbReference type="AlphaFoldDB" id="A0A2A6CE60"/>
<dbReference type="PROSITE" id="PS51257">
    <property type="entry name" value="PROKAR_LIPOPROTEIN"/>
    <property type="match status" value="1"/>
</dbReference>
<dbReference type="Proteomes" id="UP000005239">
    <property type="component" value="Unassembled WGS sequence"/>
</dbReference>
<sequence length="454" mass="48485">MRFLVFALLAVPCLTHAWGCGCEEIEKQIKKERAEDARMHGCRSCKPITQAMEGCPTIGYDCDSRVGIVSNVLHPTDSCVCSEARCAGHWKLATKGGVVSKLKCNNSEWFAGEEKAEGPMICVKSCDTGVCLASNPNASSADFKPLTITAATSGSRCSTGSCNPHHGMTVINADGTPFASIPIGMTYVTCSSSGYWAGTGVANGPYIMCNVSPCGPMRCPAVVPGTHSSEVMPLTIISNGKDCAVAKCPGGFVAMNKDGTEDGMLETSEITCQEDGKWKETGDTTHDYVMCRQPPCEFGCDLRPPQVAEFGTKQLNAAIRKDCSFSCAAGETLFRALGEHPTPILSAQCVQSGQYSALTPAPLTVSQIGCYRCDWPDGPVGISLEPNAVYANMASCILTCPKGYKLQYKKTLAETDPWFTTARLYRQLTATGGRFFDVVNMAVASDMMRCTLIA</sequence>
<accession>A0A2A6CE60</accession>
<protein>
    <submittedName>
        <fullName evidence="1">Uncharacterized protein</fullName>
    </submittedName>
</protein>
<proteinExistence type="predicted"/>
<keyword evidence="2" id="KW-1185">Reference proteome</keyword>
<reference evidence="2" key="1">
    <citation type="journal article" date="2008" name="Nat. Genet.">
        <title>The Pristionchus pacificus genome provides a unique perspective on nematode lifestyle and parasitism.</title>
        <authorList>
            <person name="Dieterich C."/>
            <person name="Clifton S.W."/>
            <person name="Schuster L.N."/>
            <person name="Chinwalla A."/>
            <person name="Delehaunty K."/>
            <person name="Dinkelacker I."/>
            <person name="Fulton L."/>
            <person name="Fulton R."/>
            <person name="Godfrey J."/>
            <person name="Minx P."/>
            <person name="Mitreva M."/>
            <person name="Roeseler W."/>
            <person name="Tian H."/>
            <person name="Witte H."/>
            <person name="Yang S.P."/>
            <person name="Wilson R.K."/>
            <person name="Sommer R.J."/>
        </authorList>
    </citation>
    <scope>NUCLEOTIDE SEQUENCE [LARGE SCALE GENOMIC DNA]</scope>
    <source>
        <strain evidence="2">PS312</strain>
    </source>
</reference>
<accession>A0A8R1UY46</accession>
<organism evidence="1 2">
    <name type="scientific">Pristionchus pacificus</name>
    <name type="common">Parasitic nematode worm</name>
    <dbReference type="NCBI Taxonomy" id="54126"/>
    <lineage>
        <taxon>Eukaryota</taxon>
        <taxon>Metazoa</taxon>
        <taxon>Ecdysozoa</taxon>
        <taxon>Nematoda</taxon>
        <taxon>Chromadorea</taxon>
        <taxon>Rhabditida</taxon>
        <taxon>Rhabditina</taxon>
        <taxon>Diplogasteromorpha</taxon>
        <taxon>Diplogasteroidea</taxon>
        <taxon>Neodiplogasteridae</taxon>
        <taxon>Pristionchus</taxon>
    </lineage>
</organism>
<reference evidence="1" key="2">
    <citation type="submission" date="2022-06" db="UniProtKB">
        <authorList>
            <consortium name="EnsemblMetazoa"/>
        </authorList>
    </citation>
    <scope>IDENTIFICATION</scope>
    <source>
        <strain evidence="1">PS312</strain>
    </source>
</reference>